<dbReference type="InterPro" id="IPR000700">
    <property type="entry name" value="PAS-assoc_C"/>
</dbReference>
<gene>
    <name evidence="7" type="ORF">SAMN04488052_101588</name>
</gene>
<dbReference type="Gene3D" id="3.20.20.450">
    <property type="entry name" value="EAL domain"/>
    <property type="match status" value="1"/>
</dbReference>
<feature type="domain" description="EAL" evidence="5">
    <location>
        <begin position="818"/>
        <end position="1073"/>
    </location>
</feature>
<evidence type="ECO:0000259" key="4">
    <source>
        <dbReference type="PROSITE" id="PS50113"/>
    </source>
</evidence>
<organism evidence="7 8">
    <name type="scientific">Aquisalimonas asiatica</name>
    <dbReference type="NCBI Taxonomy" id="406100"/>
    <lineage>
        <taxon>Bacteria</taxon>
        <taxon>Pseudomonadati</taxon>
        <taxon>Pseudomonadota</taxon>
        <taxon>Gammaproteobacteria</taxon>
        <taxon>Chromatiales</taxon>
        <taxon>Ectothiorhodospiraceae</taxon>
        <taxon>Aquisalimonas</taxon>
    </lineage>
</organism>
<dbReference type="Pfam" id="PF00989">
    <property type="entry name" value="PAS"/>
    <property type="match status" value="1"/>
</dbReference>
<dbReference type="STRING" id="406100.SAMN04488052_101588"/>
<dbReference type="Pfam" id="PF08448">
    <property type="entry name" value="PAS_4"/>
    <property type="match status" value="1"/>
</dbReference>
<dbReference type="InterPro" id="IPR043128">
    <property type="entry name" value="Rev_trsase/Diguanyl_cyclase"/>
</dbReference>
<dbReference type="CDD" id="cd00130">
    <property type="entry name" value="PAS"/>
    <property type="match status" value="2"/>
</dbReference>
<keyword evidence="8" id="KW-1185">Reference proteome</keyword>
<dbReference type="PANTHER" id="PTHR44757">
    <property type="entry name" value="DIGUANYLATE CYCLASE DGCP"/>
    <property type="match status" value="1"/>
</dbReference>
<dbReference type="InterPro" id="IPR029016">
    <property type="entry name" value="GAF-like_dom_sf"/>
</dbReference>
<evidence type="ECO:0000259" key="6">
    <source>
        <dbReference type="PROSITE" id="PS50887"/>
    </source>
</evidence>
<dbReference type="SMART" id="SM00091">
    <property type="entry name" value="PAS"/>
    <property type="match status" value="2"/>
</dbReference>
<dbReference type="NCBIfam" id="TIGR00254">
    <property type="entry name" value="GGDEF"/>
    <property type="match status" value="1"/>
</dbReference>
<dbReference type="SMART" id="SM00052">
    <property type="entry name" value="EAL"/>
    <property type="match status" value="1"/>
</dbReference>
<feature type="compositionally biased region" description="Low complexity" evidence="2">
    <location>
        <begin position="7"/>
        <end position="16"/>
    </location>
</feature>
<accession>A0A1H8QI88</accession>
<dbReference type="InterPro" id="IPR035965">
    <property type="entry name" value="PAS-like_dom_sf"/>
</dbReference>
<dbReference type="SUPFAM" id="SSF141868">
    <property type="entry name" value="EAL domain-like"/>
    <property type="match status" value="1"/>
</dbReference>
<sequence length="1076" mass="120066">MTERGSDSSAVGGASSIDEEGASTLADERSDFLRLIADLASRFISVQASDVGAEIDRALSDIAALADVDRAYLIQCEDGSAALRCTHEWSAEQVRPTRQRLQPVPGDSFRWISAELDAGRIVNVGDVQQMPAEAARDRQVLEKHQVRAVLICPLIVNGQRIGSVGFDMARWPRHWSTDLELLLSLTGKMILGVLKRQEMDQSLIASRQRYEDLIENSAEAIIVLDVATNRIVDGNGNTTRLFGVDRDELTGVNPERFLPPRQPDGSDSRRRAREIVRRCLDGERVVLDWTFRDQLGREIPCEVRAVSLPVSDGQRIRLSVLDVSDRKKVEREQMNYLRRTREQHLRLGQLATSRALADGDLTAIYEEVTAAIQMVLRVERVGVWLFNSAHDALYCACLRGFRGQVEADPFLIGTEANRGYLTGLQSGRAVAVECTERDARVEGLREDYLRPRGVTAMVDAPIRVSGRMVGIVCAEKVNGERAWQLDEVGFVGAMADQLAQALINAERAEAAAALRQSEQRYRALYDDNPSMFFTIDEAGFIQSVNRFAARTLGFGVEDLVGLPFDVLHEGESATDVDENLQECVASPGRVHRWDSRLRRQDGGVIWVRVSARAQVDAAGALPVLVVCEDITEARKLSEELSYQASHDALTGLFNRREFEQRLRALLEQVRDRDAEHVLCYLDLDQFKVINDTCGHMAGDELLRQLSTMLREKIGENDLLARLGGDEFGVLLENRDEASAYAVADDMRRAIGDFHFSWGGRSFGLGVSIGLVPILRTAGTLHDIMSVADTACYAAKDQGRNRIHVYREDDAELARRHGEMEWVSGIREALSENRFRLYYQPIVPLQNDTAELHYELLLRMEGESGMLTMPTAFLPAAERFNLIPGVDRWVVDQALSWLEARPAHMDMLTTCAINLSGLSLGEEDFLGWILSRLDAARVDPRKICFEVMETAAIRNLSVATDFMRRLRRLGCRFALDDFGSGLSSFGYLKNLPVDSIKIDGVFVKDMVSDPVNRALVKSINEIGHVMEKRTVAEFVESEALRRALTDIGVDYGQGFGIAMPRPVNDLDHQTGWVSGTR</sequence>
<dbReference type="InterPro" id="IPR013767">
    <property type="entry name" value="PAS_fold"/>
</dbReference>
<dbReference type="SUPFAM" id="SSF55073">
    <property type="entry name" value="Nucleotide cyclase"/>
    <property type="match status" value="1"/>
</dbReference>
<protein>
    <submittedName>
        <fullName evidence="7">PAS domain S-box-containing protein/diguanylate cyclase (GGDEF) domain-containing protein</fullName>
    </submittedName>
</protein>
<reference evidence="7 8" key="1">
    <citation type="submission" date="2016-10" db="EMBL/GenBank/DDBJ databases">
        <authorList>
            <person name="de Groot N.N."/>
        </authorList>
    </citation>
    <scope>NUCLEOTIDE SEQUENCE [LARGE SCALE GENOMIC DNA]</scope>
    <source>
        <strain evidence="7 8">CGMCC 1.6291</strain>
    </source>
</reference>
<dbReference type="PROSITE" id="PS50887">
    <property type="entry name" value="GGDEF"/>
    <property type="match status" value="1"/>
</dbReference>
<dbReference type="InterPro" id="IPR000160">
    <property type="entry name" value="GGDEF_dom"/>
</dbReference>
<dbReference type="Pfam" id="PF00990">
    <property type="entry name" value="GGDEF"/>
    <property type="match status" value="1"/>
</dbReference>
<dbReference type="GO" id="GO:0003824">
    <property type="term" value="F:catalytic activity"/>
    <property type="evidence" value="ECO:0007669"/>
    <property type="project" value="UniProtKB-ARBA"/>
</dbReference>
<dbReference type="InterPro" id="IPR000014">
    <property type="entry name" value="PAS"/>
</dbReference>
<dbReference type="PANTHER" id="PTHR44757:SF4">
    <property type="entry name" value="DIGUANYLATE CYCLASE DGCE-RELATED"/>
    <property type="match status" value="1"/>
</dbReference>
<feature type="domain" description="PAS" evidence="3">
    <location>
        <begin position="517"/>
        <end position="569"/>
    </location>
</feature>
<dbReference type="Gene3D" id="3.30.450.20">
    <property type="entry name" value="PAS domain"/>
    <property type="match status" value="2"/>
</dbReference>
<dbReference type="Proteomes" id="UP000199657">
    <property type="component" value="Unassembled WGS sequence"/>
</dbReference>
<comment type="cofactor">
    <cofactor evidence="1">
        <name>Mg(2+)</name>
        <dbReference type="ChEBI" id="CHEBI:18420"/>
    </cofactor>
</comment>
<dbReference type="InterPro" id="IPR013656">
    <property type="entry name" value="PAS_4"/>
</dbReference>
<dbReference type="SMART" id="SM00065">
    <property type="entry name" value="GAF"/>
    <property type="match status" value="2"/>
</dbReference>
<dbReference type="PROSITE" id="PS50113">
    <property type="entry name" value="PAC"/>
    <property type="match status" value="1"/>
</dbReference>
<dbReference type="RefSeq" id="WP_091639770.1">
    <property type="nucleotide sequence ID" value="NZ_FOEG01000001.1"/>
</dbReference>
<dbReference type="Pfam" id="PF00563">
    <property type="entry name" value="EAL"/>
    <property type="match status" value="1"/>
</dbReference>
<dbReference type="CDD" id="cd01949">
    <property type="entry name" value="GGDEF"/>
    <property type="match status" value="1"/>
</dbReference>
<feature type="domain" description="GGDEF" evidence="6">
    <location>
        <begin position="674"/>
        <end position="807"/>
    </location>
</feature>
<dbReference type="EMBL" id="FOEG01000001">
    <property type="protein sequence ID" value="SEO53634.1"/>
    <property type="molecule type" value="Genomic_DNA"/>
</dbReference>
<dbReference type="NCBIfam" id="TIGR00229">
    <property type="entry name" value="sensory_box"/>
    <property type="match status" value="2"/>
</dbReference>
<name>A0A1H8QI88_9GAMM</name>
<evidence type="ECO:0000256" key="2">
    <source>
        <dbReference type="SAM" id="MobiDB-lite"/>
    </source>
</evidence>
<dbReference type="SUPFAM" id="SSF55781">
    <property type="entry name" value="GAF domain-like"/>
    <property type="match status" value="2"/>
</dbReference>
<dbReference type="SMART" id="SM00267">
    <property type="entry name" value="GGDEF"/>
    <property type="match status" value="1"/>
</dbReference>
<dbReference type="InterPro" id="IPR029787">
    <property type="entry name" value="Nucleotide_cyclase"/>
</dbReference>
<dbReference type="CDD" id="cd01948">
    <property type="entry name" value="EAL"/>
    <property type="match status" value="1"/>
</dbReference>
<dbReference type="PROSITE" id="PS50883">
    <property type="entry name" value="EAL"/>
    <property type="match status" value="1"/>
</dbReference>
<dbReference type="Gene3D" id="3.30.450.40">
    <property type="match status" value="2"/>
</dbReference>
<evidence type="ECO:0000313" key="7">
    <source>
        <dbReference type="EMBL" id="SEO53634.1"/>
    </source>
</evidence>
<dbReference type="SMART" id="SM00086">
    <property type="entry name" value="PAC"/>
    <property type="match status" value="2"/>
</dbReference>
<dbReference type="PROSITE" id="PS50112">
    <property type="entry name" value="PAS"/>
    <property type="match status" value="2"/>
</dbReference>
<proteinExistence type="predicted"/>
<dbReference type="InterPro" id="IPR001633">
    <property type="entry name" value="EAL_dom"/>
</dbReference>
<dbReference type="InterPro" id="IPR052155">
    <property type="entry name" value="Biofilm_reg_signaling"/>
</dbReference>
<feature type="domain" description="PAC" evidence="4">
    <location>
        <begin position="591"/>
        <end position="642"/>
    </location>
</feature>
<dbReference type="FunFam" id="3.30.70.270:FF:000001">
    <property type="entry name" value="Diguanylate cyclase domain protein"/>
    <property type="match status" value="1"/>
</dbReference>
<feature type="region of interest" description="Disordered" evidence="2">
    <location>
        <begin position="1"/>
        <end position="20"/>
    </location>
</feature>
<evidence type="ECO:0000259" key="3">
    <source>
        <dbReference type="PROSITE" id="PS50112"/>
    </source>
</evidence>
<dbReference type="AlphaFoldDB" id="A0A1H8QI88"/>
<dbReference type="OrthoDB" id="9787514at2"/>
<dbReference type="GO" id="GO:0006355">
    <property type="term" value="P:regulation of DNA-templated transcription"/>
    <property type="evidence" value="ECO:0007669"/>
    <property type="project" value="InterPro"/>
</dbReference>
<evidence type="ECO:0000313" key="8">
    <source>
        <dbReference type="Proteomes" id="UP000199657"/>
    </source>
</evidence>
<feature type="domain" description="PAS" evidence="3">
    <location>
        <begin position="206"/>
        <end position="283"/>
    </location>
</feature>
<dbReference type="SUPFAM" id="SSF55785">
    <property type="entry name" value="PYP-like sensor domain (PAS domain)"/>
    <property type="match status" value="2"/>
</dbReference>
<dbReference type="Gene3D" id="3.30.70.270">
    <property type="match status" value="1"/>
</dbReference>
<dbReference type="InterPro" id="IPR001610">
    <property type="entry name" value="PAC"/>
</dbReference>
<evidence type="ECO:0000259" key="5">
    <source>
        <dbReference type="PROSITE" id="PS50883"/>
    </source>
</evidence>
<dbReference type="InterPro" id="IPR003018">
    <property type="entry name" value="GAF"/>
</dbReference>
<dbReference type="Pfam" id="PF01590">
    <property type="entry name" value="GAF"/>
    <property type="match status" value="2"/>
</dbReference>
<evidence type="ECO:0000256" key="1">
    <source>
        <dbReference type="ARBA" id="ARBA00001946"/>
    </source>
</evidence>
<dbReference type="InterPro" id="IPR035919">
    <property type="entry name" value="EAL_sf"/>
</dbReference>